<proteinExistence type="predicted"/>
<evidence type="ECO:0000313" key="2">
    <source>
        <dbReference type="EMBL" id="OXC73976.1"/>
    </source>
</evidence>
<dbReference type="RefSeq" id="WP_089164443.1">
    <property type="nucleotide sequence ID" value="NZ_MTHB01000234.1"/>
</dbReference>
<gene>
    <name evidence="2" type="ORF">BSU04_34455</name>
</gene>
<dbReference type="SUPFAM" id="SSF56281">
    <property type="entry name" value="Metallo-hydrolase/oxidoreductase"/>
    <property type="match status" value="1"/>
</dbReference>
<feature type="domain" description="Metallo-beta-lactamase" evidence="1">
    <location>
        <begin position="55"/>
        <end position="259"/>
    </location>
</feature>
<dbReference type="PANTHER" id="PTHR43546">
    <property type="entry name" value="UPF0173 METAL-DEPENDENT HYDROLASE MJ1163-RELATED"/>
    <property type="match status" value="1"/>
</dbReference>
<accession>A0A226WS17</accession>
<dbReference type="Gene3D" id="3.60.15.10">
    <property type="entry name" value="Ribonuclease Z/Hydroxyacylglutathione hydrolase-like"/>
    <property type="match status" value="1"/>
</dbReference>
<evidence type="ECO:0000259" key="1">
    <source>
        <dbReference type="Pfam" id="PF12706"/>
    </source>
</evidence>
<dbReference type="Proteomes" id="UP000214720">
    <property type="component" value="Unassembled WGS sequence"/>
</dbReference>
<organism evidence="2 3">
    <name type="scientific">Caballeronia sordidicola</name>
    <name type="common">Burkholderia sordidicola</name>
    <dbReference type="NCBI Taxonomy" id="196367"/>
    <lineage>
        <taxon>Bacteria</taxon>
        <taxon>Pseudomonadati</taxon>
        <taxon>Pseudomonadota</taxon>
        <taxon>Betaproteobacteria</taxon>
        <taxon>Burkholderiales</taxon>
        <taxon>Burkholderiaceae</taxon>
        <taxon>Caballeronia</taxon>
    </lineage>
</organism>
<dbReference type="Pfam" id="PF12706">
    <property type="entry name" value="Lactamase_B_2"/>
    <property type="match status" value="1"/>
</dbReference>
<dbReference type="InterPro" id="IPR036866">
    <property type="entry name" value="RibonucZ/Hydroxyglut_hydro"/>
</dbReference>
<dbReference type="OrthoDB" id="9805728at2"/>
<dbReference type="InterPro" id="IPR050114">
    <property type="entry name" value="UPF0173_UPF0282_UlaG_hydrolase"/>
</dbReference>
<comment type="caution">
    <text evidence="2">The sequence shown here is derived from an EMBL/GenBank/DDBJ whole genome shotgun (WGS) entry which is preliminary data.</text>
</comment>
<dbReference type="InterPro" id="IPR001279">
    <property type="entry name" value="Metallo-B-lactamas"/>
</dbReference>
<dbReference type="AlphaFoldDB" id="A0A226WS17"/>
<dbReference type="PANTHER" id="PTHR43546:SF3">
    <property type="entry name" value="UPF0173 METAL-DEPENDENT HYDROLASE MJ1163"/>
    <property type="match status" value="1"/>
</dbReference>
<evidence type="ECO:0000313" key="3">
    <source>
        <dbReference type="Proteomes" id="UP000214720"/>
    </source>
</evidence>
<reference evidence="3" key="1">
    <citation type="submission" date="2017-01" db="EMBL/GenBank/DDBJ databases">
        <title>Genome Analysis of Deinococcus marmoris KOPRI26562.</title>
        <authorList>
            <person name="Kim J.H."/>
            <person name="Oh H.-M."/>
        </authorList>
    </citation>
    <scope>NUCLEOTIDE SEQUENCE [LARGE SCALE GENOMIC DNA]</scope>
    <source>
        <strain evidence="3">PAMC 26633</strain>
    </source>
</reference>
<dbReference type="EMBL" id="MTHB01000234">
    <property type="protein sequence ID" value="OXC73976.1"/>
    <property type="molecule type" value="Genomic_DNA"/>
</dbReference>
<protein>
    <submittedName>
        <fullName evidence="2">Low molecular weight protein tyrosine phosphatase</fullName>
    </submittedName>
</protein>
<name>A0A226WS17_CABSO</name>
<sequence length="298" mass="32862">MSVGDASTSPSLRAETFHTSLRDRLLDPRSSPRSGEVTLYWLGQAGFVIEFNRFRMLIDPYLSNSLAQKYQGTKFPHARMMAAPILPDELDRLDVVLCTHRHTDHMDPGTLQPLAIRFPKARFVVPAAVVDEAVKRCEAGIDRLIAVNAGERTEILDGCFVSPIASAHETLDRDANGNYPWLGYVIDAGGVRLYHSGDCIPYPGLEEAVAVHAPHVALLPVNGRDAQRSGNGVPGNFTLDEAVTLARNGGARAMIAHHYGLFDFNTISSDVIDRRITLEKANGFEMFRAQQGQGWRLR</sequence>